<sequence>MSLQQIDGKRLAQMILSGAHHLSNNAKRIDALNVFPVPDGDTGTNMNLTITSGANEVKNIQSTQVYEVAQAFSKGLLMGARGNSGVILSQIFRGFAKGLGKEEVVTTKGLAKAFESAVSTAYNAVMKPVEGTILTVAKDSGNKAVAIAEDETDIITLMEEVVAEAKASLKRTPDLLPVLKEVGVVDSGGQGLVTIYEGFLASLKGEELPEGTSNINMDEMVNAEHHKITQDFMNTEDIKFGYCTEFMVKFEEEKVSKHPFDEEAFRQELSNHGDSLLVVSDEELIKVHIHSEYPGECLTLGQRYGSLINMKIENMREQHTALVGKKENKSKEPVEYAIVTVAMGEGLKELLESLGASVVIQGGQTMNPSTQDITNAIKQANAKKVLLLPNNKNIFMAADQAAELATEDVRVVPTKTIPQGISAMLAFHPDQDLDTNQKAMDEARKNVKTGQITYAVRDTQMDGITIKKDHFMGIADGKIVSTNADKMATVKLLLEKIITEDDEILTVLQGEDGTDEETQALMAYIEEKYEDIEVEVHNGKQPIYAFIFSVE</sequence>
<dbReference type="EMBL" id="CP018622">
    <property type="protein sequence ID" value="AUJ26724.1"/>
    <property type="molecule type" value="Genomic_DNA"/>
</dbReference>
<dbReference type="GO" id="GO:0006071">
    <property type="term" value="P:glycerol metabolic process"/>
    <property type="evidence" value="ECO:0007669"/>
    <property type="project" value="InterPro"/>
</dbReference>
<feature type="domain" description="DhaL" evidence="1">
    <location>
        <begin position="9"/>
        <end position="201"/>
    </location>
</feature>
<evidence type="ECO:0000259" key="1">
    <source>
        <dbReference type="PROSITE" id="PS51480"/>
    </source>
</evidence>
<dbReference type="RefSeq" id="WP_101934021.1">
    <property type="nucleotide sequence ID" value="NZ_CP018622.1"/>
</dbReference>
<dbReference type="InterPro" id="IPR019986">
    <property type="entry name" value="YloV-like"/>
</dbReference>
<dbReference type="Gene3D" id="1.25.40.340">
    <property type="match status" value="1"/>
</dbReference>
<dbReference type="KEGG" id="vpn:A21D_03690"/>
<gene>
    <name evidence="2" type="ORF">A21D_03690</name>
</gene>
<dbReference type="SUPFAM" id="SSF101473">
    <property type="entry name" value="DhaL-like"/>
    <property type="match status" value="1"/>
</dbReference>
<organism evidence="2 3">
    <name type="scientific">Virgibacillus dokdonensis</name>
    <dbReference type="NCBI Taxonomy" id="302167"/>
    <lineage>
        <taxon>Bacteria</taxon>
        <taxon>Bacillati</taxon>
        <taxon>Bacillota</taxon>
        <taxon>Bacilli</taxon>
        <taxon>Bacillales</taxon>
        <taxon>Bacillaceae</taxon>
        <taxon>Virgibacillus</taxon>
    </lineage>
</organism>
<dbReference type="STRING" id="302167.GCA_900166595_02525"/>
<dbReference type="InterPro" id="IPR050270">
    <property type="entry name" value="DegV_domain_contain"/>
</dbReference>
<dbReference type="InterPro" id="IPR036117">
    <property type="entry name" value="DhaL_dom_sf"/>
</dbReference>
<dbReference type="PROSITE" id="PS51480">
    <property type="entry name" value="DHAL"/>
    <property type="match status" value="1"/>
</dbReference>
<reference evidence="3" key="1">
    <citation type="submission" date="2016-11" db="EMBL/GenBank/DDBJ databases">
        <title>Complete genome sequence of Virgibacillus pantothenticus 21D, a halophilic bacterium isolated from the deep hypersaline anoxic basin Discovery in the Mediterranean Sea.</title>
        <authorList>
            <person name="Zeaiter Z."/>
            <person name="Booth J.M."/>
            <person name="Prosdocimi E.M."/>
            <person name="Mapelli F."/>
            <person name="Fusi M."/>
            <person name="Daffonchio D."/>
            <person name="Borin S."/>
            <person name="Crotti E."/>
        </authorList>
    </citation>
    <scope>NUCLEOTIDE SEQUENCE [LARGE SCALE GENOMIC DNA]</scope>
    <source>
        <strain evidence="3">21D</strain>
    </source>
</reference>
<protein>
    <submittedName>
        <fullName evidence="2">DAK2 domain protein</fullName>
    </submittedName>
</protein>
<dbReference type="GO" id="GO:0004371">
    <property type="term" value="F:glycerone kinase activity"/>
    <property type="evidence" value="ECO:0007669"/>
    <property type="project" value="InterPro"/>
</dbReference>
<dbReference type="SMART" id="SM01121">
    <property type="entry name" value="Dak1_2"/>
    <property type="match status" value="1"/>
</dbReference>
<dbReference type="InterPro" id="IPR004007">
    <property type="entry name" value="DhaL_dom"/>
</dbReference>
<dbReference type="PANTHER" id="PTHR33434">
    <property type="entry name" value="DEGV DOMAIN-CONTAINING PROTEIN DR_1986-RELATED"/>
    <property type="match status" value="1"/>
</dbReference>
<dbReference type="NCBIfam" id="TIGR03599">
    <property type="entry name" value="YloV"/>
    <property type="match status" value="1"/>
</dbReference>
<dbReference type="SMART" id="SM01120">
    <property type="entry name" value="Dak2"/>
    <property type="match status" value="1"/>
</dbReference>
<dbReference type="PANTHER" id="PTHR33434:SF4">
    <property type="entry name" value="PHOSPHATASE PROTEIN"/>
    <property type="match status" value="1"/>
</dbReference>
<dbReference type="Pfam" id="PF13684">
    <property type="entry name" value="FakA-like_C"/>
    <property type="match status" value="1"/>
</dbReference>
<evidence type="ECO:0000313" key="2">
    <source>
        <dbReference type="EMBL" id="AUJ26724.1"/>
    </source>
</evidence>
<dbReference type="Pfam" id="PF02734">
    <property type="entry name" value="Dak2"/>
    <property type="match status" value="1"/>
</dbReference>
<dbReference type="Pfam" id="PF21645">
    <property type="entry name" value="FakA-like_M"/>
    <property type="match status" value="1"/>
</dbReference>
<dbReference type="InterPro" id="IPR048394">
    <property type="entry name" value="FakA-like_M"/>
</dbReference>
<accession>A0A2K9J4U4</accession>
<dbReference type="InterPro" id="IPR033470">
    <property type="entry name" value="FakA-like_C"/>
</dbReference>
<dbReference type="Proteomes" id="UP000234237">
    <property type="component" value="Chromosome"/>
</dbReference>
<evidence type="ECO:0000313" key="3">
    <source>
        <dbReference type="Proteomes" id="UP000234237"/>
    </source>
</evidence>
<proteinExistence type="predicted"/>
<dbReference type="AlphaFoldDB" id="A0A2K9J4U4"/>
<name>A0A2K9J4U4_9BACI</name>